<dbReference type="AlphaFoldDB" id="A0A0M0LKQ4"/>
<evidence type="ECO:0000256" key="9">
    <source>
        <dbReference type="SAM" id="Phobius"/>
    </source>
</evidence>
<feature type="transmembrane region" description="Helical" evidence="9">
    <location>
        <begin position="130"/>
        <end position="149"/>
    </location>
</feature>
<comment type="caution">
    <text evidence="12">The sequence shown here is derived from an EMBL/GenBank/DDBJ whole genome shotgun (WGS) entry which is preliminary data.</text>
</comment>
<evidence type="ECO:0000256" key="2">
    <source>
        <dbReference type="ARBA" id="ARBA00022448"/>
    </source>
</evidence>
<dbReference type="InterPro" id="IPR017871">
    <property type="entry name" value="ABC_transporter-like_CS"/>
</dbReference>
<feature type="domain" description="ABC transmembrane type-1" evidence="11">
    <location>
        <begin position="16"/>
        <end position="298"/>
    </location>
</feature>
<keyword evidence="2" id="KW-0813">Transport</keyword>
<feature type="domain" description="ABC transporter" evidence="10">
    <location>
        <begin position="331"/>
        <end position="566"/>
    </location>
</feature>
<keyword evidence="4 9" id="KW-0812">Transmembrane</keyword>
<dbReference type="InterPro" id="IPR036640">
    <property type="entry name" value="ABC1_TM_sf"/>
</dbReference>
<accession>A0A0M0LKQ4</accession>
<evidence type="ECO:0000259" key="10">
    <source>
        <dbReference type="PROSITE" id="PS50893"/>
    </source>
</evidence>
<reference evidence="13" key="1">
    <citation type="submission" date="2015-08" db="EMBL/GenBank/DDBJ databases">
        <title>Fjat-10028 dsm 16317.</title>
        <authorList>
            <person name="Liu B."/>
            <person name="Wang J."/>
            <person name="Zhu Y."/>
            <person name="Liu G."/>
            <person name="Chen Q."/>
            <person name="Chen Z."/>
            <person name="Lan J."/>
            <person name="Che J."/>
            <person name="Ge C."/>
            <person name="Shi H."/>
            <person name="Pan Z."/>
            <person name="Liu X."/>
        </authorList>
    </citation>
    <scope>NUCLEOTIDE SEQUENCE [LARGE SCALE GENOMIC DNA]</scope>
    <source>
        <strain evidence="13">DSM 16317</strain>
    </source>
</reference>
<dbReference type="Pfam" id="PF00005">
    <property type="entry name" value="ABC_tran"/>
    <property type="match status" value="1"/>
</dbReference>
<dbReference type="PROSITE" id="PS50929">
    <property type="entry name" value="ABC_TM1F"/>
    <property type="match status" value="1"/>
</dbReference>
<dbReference type="PROSITE" id="PS50893">
    <property type="entry name" value="ABC_TRANSPORTER_2"/>
    <property type="match status" value="1"/>
</dbReference>
<dbReference type="Proteomes" id="UP000036867">
    <property type="component" value="Unassembled WGS sequence"/>
</dbReference>
<keyword evidence="5" id="KW-0547">Nucleotide-binding</keyword>
<keyword evidence="3" id="KW-1003">Cell membrane</keyword>
<feature type="transmembrane region" description="Helical" evidence="9">
    <location>
        <begin position="52"/>
        <end position="76"/>
    </location>
</feature>
<evidence type="ECO:0000256" key="3">
    <source>
        <dbReference type="ARBA" id="ARBA00022475"/>
    </source>
</evidence>
<dbReference type="FunFam" id="3.40.50.300:FF:000221">
    <property type="entry name" value="Multidrug ABC transporter ATP-binding protein"/>
    <property type="match status" value="1"/>
</dbReference>
<dbReference type="InterPro" id="IPR003439">
    <property type="entry name" value="ABC_transporter-like_ATP-bd"/>
</dbReference>
<dbReference type="Gene3D" id="3.40.50.300">
    <property type="entry name" value="P-loop containing nucleotide triphosphate hydrolases"/>
    <property type="match status" value="1"/>
</dbReference>
<dbReference type="InterPro" id="IPR011527">
    <property type="entry name" value="ABC1_TM_dom"/>
</dbReference>
<dbReference type="RefSeq" id="WP_053415774.1">
    <property type="nucleotide sequence ID" value="NZ_LILB01000001.1"/>
</dbReference>
<dbReference type="Pfam" id="PF00664">
    <property type="entry name" value="ABC_membrane"/>
    <property type="match status" value="1"/>
</dbReference>
<keyword evidence="6 12" id="KW-0067">ATP-binding</keyword>
<evidence type="ECO:0000256" key="7">
    <source>
        <dbReference type="ARBA" id="ARBA00022989"/>
    </source>
</evidence>
<evidence type="ECO:0000256" key="8">
    <source>
        <dbReference type="ARBA" id="ARBA00023136"/>
    </source>
</evidence>
<dbReference type="CDD" id="cd18548">
    <property type="entry name" value="ABC_6TM_Tm287_like"/>
    <property type="match status" value="1"/>
</dbReference>
<proteinExistence type="predicted"/>
<name>A0A0M0LKQ4_9BACL</name>
<dbReference type="PANTHER" id="PTHR43394">
    <property type="entry name" value="ATP-DEPENDENT PERMEASE MDL1, MITOCHONDRIAL"/>
    <property type="match status" value="1"/>
</dbReference>
<evidence type="ECO:0000256" key="1">
    <source>
        <dbReference type="ARBA" id="ARBA00004651"/>
    </source>
</evidence>
<dbReference type="SMART" id="SM00382">
    <property type="entry name" value="AAA"/>
    <property type="match status" value="1"/>
</dbReference>
<dbReference type="InterPro" id="IPR027417">
    <property type="entry name" value="P-loop_NTPase"/>
</dbReference>
<dbReference type="EMBL" id="LILB01000001">
    <property type="protein sequence ID" value="KOO51624.1"/>
    <property type="molecule type" value="Genomic_DNA"/>
</dbReference>
<dbReference type="InterPro" id="IPR003593">
    <property type="entry name" value="AAA+_ATPase"/>
</dbReference>
<evidence type="ECO:0000313" key="13">
    <source>
        <dbReference type="Proteomes" id="UP000036867"/>
    </source>
</evidence>
<dbReference type="GO" id="GO:0015421">
    <property type="term" value="F:ABC-type oligopeptide transporter activity"/>
    <property type="evidence" value="ECO:0007669"/>
    <property type="project" value="TreeGrafter"/>
</dbReference>
<dbReference type="GeneID" id="301135258"/>
<dbReference type="PATRIC" id="fig|263475.3.peg.1175"/>
<dbReference type="InterPro" id="IPR039421">
    <property type="entry name" value="Type_1_exporter"/>
</dbReference>
<keyword evidence="8 9" id="KW-0472">Membrane</keyword>
<dbReference type="FunFam" id="1.20.1560.10:FF:000040">
    <property type="entry name" value="Multidrug ABC transporter ATP-binding protein"/>
    <property type="match status" value="1"/>
</dbReference>
<protein>
    <submittedName>
        <fullName evidence="12">Multidrug ABC transporter ATP-binding protein</fullName>
    </submittedName>
</protein>
<feature type="transmembrane region" description="Helical" evidence="9">
    <location>
        <begin position="278"/>
        <end position="296"/>
    </location>
</feature>
<dbReference type="PROSITE" id="PS00211">
    <property type="entry name" value="ABC_TRANSPORTER_1"/>
    <property type="match status" value="1"/>
</dbReference>
<dbReference type="GO" id="GO:0005524">
    <property type="term" value="F:ATP binding"/>
    <property type="evidence" value="ECO:0007669"/>
    <property type="project" value="UniProtKB-KW"/>
</dbReference>
<feature type="transmembrane region" description="Helical" evidence="9">
    <location>
        <begin position="235"/>
        <end position="258"/>
    </location>
</feature>
<dbReference type="GO" id="GO:0005886">
    <property type="term" value="C:plasma membrane"/>
    <property type="evidence" value="ECO:0007669"/>
    <property type="project" value="UniProtKB-SubCell"/>
</dbReference>
<sequence>MLKLLKNLTVYKWIVLAVVGLVFVQSMADLYLPTLMSDIIDKGVVVGDKNYIIKIGGLMLLVAAFGVCASIVASYYSSKAAMGFGRDVRRKVFNHVEGFSLQDFDEVGTASLITRTTNDITQVQQVVIMLLRMVVSAPIMFVGGLIMALSKDAKLSLIIVATIPVLMGAVILIMTKGIPLFKLVQTRLDRLNLVLRENLTGIRVIRAFNREKQEKVRLQKANKDLMDVSIKVNKVMAFLMPVMMLVMNLTVVGIIWFGGIRIDNGGMQIGDLMAFIQYVMQIMFALVMASMMFVMIPRAAVSAKRINEVLDKKPTILNEGAKAVDQERGTLEFDKVSFTYPGAEEPVLSNISFRAKSGEITAIIGGTGAGKSTLVNLIPRFYDVTSGTIRVNGVDLKETSIDEVRSKIGYVPQKALLFTGTIAENIRFGKEDATQEEIEHAARIAQAEDFISKMENGYESEISQGGSNVSGGQKQRLSIARALVRKPDIYIFDDSFSALDYKTDASLRAALKEETKNATMLLVAQRVSTVVDADRIIVLDKGEIAGIGTHKELLEENEVYREIVKSQLSEEEIA</sequence>
<keyword evidence="7 9" id="KW-1133">Transmembrane helix</keyword>
<dbReference type="OrthoDB" id="9770415at2"/>
<dbReference type="PANTHER" id="PTHR43394:SF1">
    <property type="entry name" value="ATP-BINDING CASSETTE SUB-FAMILY B MEMBER 10, MITOCHONDRIAL"/>
    <property type="match status" value="1"/>
</dbReference>
<gene>
    <name evidence="12" type="ORF">AMD00_03950</name>
</gene>
<evidence type="ECO:0000259" key="11">
    <source>
        <dbReference type="PROSITE" id="PS50929"/>
    </source>
</evidence>
<dbReference type="SUPFAM" id="SSF52540">
    <property type="entry name" value="P-loop containing nucleoside triphosphate hydrolases"/>
    <property type="match status" value="1"/>
</dbReference>
<comment type="subcellular location">
    <subcellularLocation>
        <location evidence="1">Cell membrane</location>
        <topology evidence="1">Multi-pass membrane protein</topology>
    </subcellularLocation>
</comment>
<evidence type="ECO:0000256" key="6">
    <source>
        <dbReference type="ARBA" id="ARBA00022840"/>
    </source>
</evidence>
<feature type="transmembrane region" description="Helical" evidence="9">
    <location>
        <begin position="155"/>
        <end position="174"/>
    </location>
</feature>
<keyword evidence="13" id="KW-1185">Reference proteome</keyword>
<dbReference type="STRING" id="263475.AMD00_03950"/>
<evidence type="ECO:0000256" key="5">
    <source>
        <dbReference type="ARBA" id="ARBA00022741"/>
    </source>
</evidence>
<organism evidence="12 13">
    <name type="scientific">Viridibacillus arvi</name>
    <dbReference type="NCBI Taxonomy" id="263475"/>
    <lineage>
        <taxon>Bacteria</taxon>
        <taxon>Bacillati</taxon>
        <taxon>Bacillota</taxon>
        <taxon>Bacilli</taxon>
        <taxon>Bacillales</taxon>
        <taxon>Caryophanaceae</taxon>
        <taxon>Viridibacillus</taxon>
    </lineage>
</organism>
<dbReference type="Gene3D" id="1.20.1560.10">
    <property type="entry name" value="ABC transporter type 1, transmembrane domain"/>
    <property type="match status" value="1"/>
</dbReference>
<dbReference type="GO" id="GO:0016887">
    <property type="term" value="F:ATP hydrolysis activity"/>
    <property type="evidence" value="ECO:0007669"/>
    <property type="project" value="InterPro"/>
</dbReference>
<evidence type="ECO:0000256" key="4">
    <source>
        <dbReference type="ARBA" id="ARBA00022692"/>
    </source>
</evidence>
<evidence type="ECO:0000313" key="12">
    <source>
        <dbReference type="EMBL" id="KOO51624.1"/>
    </source>
</evidence>
<dbReference type="SUPFAM" id="SSF90123">
    <property type="entry name" value="ABC transporter transmembrane region"/>
    <property type="match status" value="1"/>
</dbReference>